<dbReference type="InterPro" id="IPR036770">
    <property type="entry name" value="Ankyrin_rpt-contain_sf"/>
</dbReference>
<dbReference type="PROSITE" id="PS50088">
    <property type="entry name" value="ANK_REPEAT"/>
    <property type="match status" value="2"/>
</dbReference>
<keyword evidence="4" id="KW-1185">Reference proteome</keyword>
<comment type="caution">
    <text evidence="3">The sequence shown here is derived from an EMBL/GenBank/DDBJ whole genome shotgun (WGS) entry which is preliminary data.</text>
</comment>
<gene>
    <name evidence="3" type="ORF">JD844_034330</name>
</gene>
<dbReference type="PANTHER" id="PTHR46427:SF1">
    <property type="entry name" value="ANKYRIN REPEAT AND LEM DOMAIN-CONTAINING PROTEIN 1"/>
    <property type="match status" value="1"/>
</dbReference>
<organism evidence="3 4">
    <name type="scientific">Phrynosoma platyrhinos</name>
    <name type="common">Desert horned lizard</name>
    <dbReference type="NCBI Taxonomy" id="52577"/>
    <lineage>
        <taxon>Eukaryota</taxon>
        <taxon>Metazoa</taxon>
        <taxon>Chordata</taxon>
        <taxon>Craniata</taxon>
        <taxon>Vertebrata</taxon>
        <taxon>Euteleostomi</taxon>
        <taxon>Lepidosauria</taxon>
        <taxon>Squamata</taxon>
        <taxon>Bifurcata</taxon>
        <taxon>Unidentata</taxon>
        <taxon>Episquamata</taxon>
        <taxon>Toxicofera</taxon>
        <taxon>Iguania</taxon>
        <taxon>Phrynosomatidae</taxon>
        <taxon>Phrynosomatinae</taxon>
        <taxon>Phrynosoma</taxon>
    </lineage>
</organism>
<dbReference type="Gene3D" id="1.25.40.20">
    <property type="entry name" value="Ankyrin repeat-containing domain"/>
    <property type="match status" value="1"/>
</dbReference>
<feature type="region of interest" description="Disordered" evidence="2">
    <location>
        <begin position="758"/>
        <end position="808"/>
    </location>
</feature>
<evidence type="ECO:0000313" key="4">
    <source>
        <dbReference type="Proteomes" id="UP000826234"/>
    </source>
</evidence>
<feature type="region of interest" description="Disordered" evidence="2">
    <location>
        <begin position="535"/>
        <end position="557"/>
    </location>
</feature>
<dbReference type="Pfam" id="PF12796">
    <property type="entry name" value="Ank_2"/>
    <property type="match status" value="1"/>
</dbReference>
<evidence type="ECO:0000256" key="1">
    <source>
        <dbReference type="PROSITE-ProRule" id="PRU00023"/>
    </source>
</evidence>
<dbReference type="InterPro" id="IPR034998">
    <property type="entry name" value="ANKLE1"/>
</dbReference>
<sequence length="1276" mass="140260">MRRGAVAASCLPSSGRMRPSNLQLAAWLCEALRGEEDTMVEALLQRGADPNLVLPEGMAPIHLAAGMEQESGIRCLSLILQYGGDPNARSMDDLTPLHVAASWGCYTCLRLLLMEGGDPRLKDQDGNTALDLALEQGNEMCVRILQEPLEEKEEEQSSWMSHRRAESFLSTITEDPVEARGILRHHGPDSGLFRRTSKPSPDGNLRHSFFPLPAVAVPSGNPDGCVLPDYQDKRCSCGDRCSASFLTECSWKCTTLCDHCEFPAQLAASSKQPFGHEGRKETLNRSIVGGFREDEPSRPKLDAYIQATPSCSLKTTTGKGCHSSPDQNDVLPKATLISSDSWVAGVSPKIPSTTRSQEILDLPLTDAIKSECNRDNVLVMQNANTTLDLTQYGSFLDPDLTVKLSNQQGLDVTSPDHAYLFSRGNSTAMSDLEKTLVVDPAFLSMACKNPNEWMKMNSFRRSSGDVSSHYLSCNSNTSTLEVLDCNKAEKYEDWKVNFGSSPGHSDRSQSLMSQMSHGPCSSEKHVKVSPVAISPSKSQTFTETPSKIPTRQQTLGPVGMNGCPGNVSEPVLSLTFQEKVSEMCPWQKVGNHDLNTVGLQESPNLVTPMAVNQLLPEYSTVATSGQIDAQELQGEFGIMVSSDTQLELNEETGESVQRSGILEKAESLETQDTVLIQRTSEKMKAFLDAEIPISPKMSEDADDTMPASHPTVSVIEEELSSLDAKLRSMMLATKVCHSPLLQPKQGSCHISLHAKSHTATSAAPNDSSSSSSLFDEALEMPRRPRRVRSPEGRTPRSKEPCSAPVAPRIMGPPQMAGGKAQLLDNTHLVSAGPNIYKPDSHPGSIPLDRSVADLAGQTESGKDDCRGQYHLEVKSGSCCSADSDVKSPPKEVKPSPGNREEHDTTSEERDVPPSWTGTKHSAARHGKGKRSPKPTRVSFSRLSVQGPSFVHEATSCPPKRLSLVSQVVPLSPGGRPVNISATEPVEYLYVDEDEGHTLVERHIPCTDDSVANTTSSEDTIIYDWRAYANQAAGLRNKGKSSPQPPPELHGPLSDKALFQRLQDLGYSPELTFALETYQIPDSKDDEMALARQFDQPDKSKKWREGLLKSSFNYLLLDPRVTQNLPFRCQYVSQAECFRTFISAIFYVGKGKRSRPYSHLYEALTCYKGSQRKRRRQACSKVQHILEIWASGQGVISMHCFQNVIPVEAFTREACMVDAIGLKMLTNQKKGNYYGLVVGWPMKRRRQLGIYLLHRAMQIFLAEGERQLRPADIQPGR</sequence>
<name>A0ABQ7T930_PHRPL</name>
<evidence type="ECO:0000256" key="2">
    <source>
        <dbReference type="SAM" id="MobiDB-lite"/>
    </source>
</evidence>
<feature type="repeat" description="ANK" evidence="1">
    <location>
        <begin position="56"/>
        <end position="91"/>
    </location>
</feature>
<accession>A0ABQ7T930</accession>
<dbReference type="PANTHER" id="PTHR46427">
    <property type="entry name" value="ANKYRIN REPEAT AND LEM DOMAIN-CONTAINING PROTEIN 1"/>
    <property type="match status" value="1"/>
</dbReference>
<reference evidence="3 4" key="1">
    <citation type="journal article" date="2022" name="Gigascience">
        <title>A chromosome-level genome assembly and annotation of the desert horned lizard, Phrynosoma platyrhinos, provides insight into chromosomal rearrangements among reptiles.</title>
        <authorList>
            <person name="Koochekian N."/>
            <person name="Ascanio A."/>
            <person name="Farleigh K."/>
            <person name="Card D.C."/>
            <person name="Schield D.R."/>
            <person name="Castoe T.A."/>
            <person name="Jezkova T."/>
        </authorList>
    </citation>
    <scope>NUCLEOTIDE SEQUENCE [LARGE SCALE GENOMIC DNA]</scope>
    <source>
        <strain evidence="3">NK-2021</strain>
    </source>
</reference>
<feature type="compositionally biased region" description="Polar residues" evidence="2">
    <location>
        <begin position="535"/>
        <end position="555"/>
    </location>
</feature>
<feature type="compositionally biased region" description="Basic and acidic residues" evidence="2">
    <location>
        <begin position="883"/>
        <end position="911"/>
    </location>
</feature>
<feature type="compositionally biased region" description="Basic and acidic residues" evidence="2">
    <location>
        <begin position="788"/>
        <end position="799"/>
    </location>
</feature>
<dbReference type="SUPFAM" id="SSF48403">
    <property type="entry name" value="Ankyrin repeat"/>
    <property type="match status" value="1"/>
</dbReference>
<feature type="compositionally biased region" description="Basic residues" evidence="2">
    <location>
        <begin position="921"/>
        <end position="933"/>
    </location>
</feature>
<evidence type="ECO:0000313" key="3">
    <source>
        <dbReference type="EMBL" id="KAH0625941.1"/>
    </source>
</evidence>
<dbReference type="CDD" id="cd10454">
    <property type="entry name" value="GIY-YIG_COG3680_Meta"/>
    <property type="match status" value="1"/>
</dbReference>
<evidence type="ECO:0008006" key="5">
    <source>
        <dbReference type="Google" id="ProtNLM"/>
    </source>
</evidence>
<feature type="region of interest" description="Disordered" evidence="2">
    <location>
        <begin position="877"/>
        <end position="938"/>
    </location>
</feature>
<dbReference type="Pfam" id="PF22945">
    <property type="entry name" value="LEM-3_GIY-YIG"/>
    <property type="match status" value="1"/>
</dbReference>
<dbReference type="SMART" id="SM00248">
    <property type="entry name" value="ANK"/>
    <property type="match status" value="4"/>
</dbReference>
<dbReference type="Proteomes" id="UP000826234">
    <property type="component" value="Unassembled WGS sequence"/>
</dbReference>
<proteinExistence type="predicted"/>
<dbReference type="EMBL" id="JAIPUX010000953">
    <property type="protein sequence ID" value="KAH0625941.1"/>
    <property type="molecule type" value="Genomic_DNA"/>
</dbReference>
<protein>
    <recommendedName>
        <fullName evidence="5">Ankyrin repeat and LEM domain containing 1</fullName>
    </recommendedName>
</protein>
<dbReference type="InterPro" id="IPR002110">
    <property type="entry name" value="Ankyrin_rpt"/>
</dbReference>
<feature type="repeat" description="ANK" evidence="1">
    <location>
        <begin position="92"/>
        <end position="124"/>
    </location>
</feature>
<keyword evidence="1" id="KW-0040">ANK repeat</keyword>
<dbReference type="PROSITE" id="PS50297">
    <property type="entry name" value="ANK_REP_REGION"/>
    <property type="match status" value="1"/>
</dbReference>